<dbReference type="EMBL" id="MFES01000029">
    <property type="protein sequence ID" value="OGE84999.1"/>
    <property type="molecule type" value="Genomic_DNA"/>
</dbReference>
<dbReference type="Gene3D" id="2.40.100.10">
    <property type="entry name" value="Cyclophilin-like"/>
    <property type="match status" value="1"/>
</dbReference>
<evidence type="ECO:0000313" key="8">
    <source>
        <dbReference type="Proteomes" id="UP000176786"/>
    </source>
</evidence>
<dbReference type="InterPro" id="IPR029000">
    <property type="entry name" value="Cyclophilin-like_dom_sf"/>
</dbReference>
<feature type="domain" description="PPIase cyclophilin-type" evidence="6">
    <location>
        <begin position="19"/>
        <end position="176"/>
    </location>
</feature>
<dbReference type="SUPFAM" id="SSF50891">
    <property type="entry name" value="Cyclophilin-like"/>
    <property type="match status" value="1"/>
</dbReference>
<dbReference type="PROSITE" id="PS00170">
    <property type="entry name" value="CSA_PPIASE_1"/>
    <property type="match status" value="1"/>
</dbReference>
<dbReference type="InterPro" id="IPR024936">
    <property type="entry name" value="Cyclophilin-type_PPIase"/>
</dbReference>
<dbReference type="InterPro" id="IPR002130">
    <property type="entry name" value="Cyclophilin-type_PPIase_dom"/>
</dbReference>
<dbReference type="PANTHER" id="PTHR45625:SF4">
    <property type="entry name" value="PEPTIDYLPROLYL ISOMERASE DOMAIN AND WD REPEAT-CONTAINING PROTEIN 1"/>
    <property type="match status" value="1"/>
</dbReference>
<dbReference type="PROSITE" id="PS50072">
    <property type="entry name" value="CSA_PPIASE_2"/>
    <property type="match status" value="1"/>
</dbReference>
<dbReference type="PIRSF" id="PIRSF001467">
    <property type="entry name" value="Peptidylpro_ismrse"/>
    <property type="match status" value="1"/>
</dbReference>
<sequence>MQNGSLSQEYANKQARIKTNYGDFVVSFFDNDAPKTVENFIRLSQEEKYNNSPFHRIIKGFMIQGGDFTNGDGTGGESIYGGPFEDELEQSAKSYKEGYKRGVIAMANRGPNTNGSQFFINLVDNNSVLSKNYTIFGQVSEGMEVVDKIADIPVLENAYGELSVPTERVIIEQVTIEERKDK</sequence>
<dbReference type="InterPro" id="IPR020892">
    <property type="entry name" value="Cyclophilin-type_PPIase_CS"/>
</dbReference>
<dbReference type="STRING" id="1817832.A3J48_00640"/>
<evidence type="ECO:0000313" key="7">
    <source>
        <dbReference type="EMBL" id="OGE84999.1"/>
    </source>
</evidence>
<evidence type="ECO:0000256" key="1">
    <source>
        <dbReference type="ARBA" id="ARBA00002388"/>
    </source>
</evidence>
<accession>A0A1F5P548</accession>
<dbReference type="GO" id="GO:0006457">
    <property type="term" value="P:protein folding"/>
    <property type="evidence" value="ECO:0007669"/>
    <property type="project" value="InterPro"/>
</dbReference>
<reference evidence="7 8" key="1">
    <citation type="journal article" date="2016" name="Nat. Commun.">
        <title>Thousands of microbial genomes shed light on interconnected biogeochemical processes in an aquifer system.</title>
        <authorList>
            <person name="Anantharaman K."/>
            <person name="Brown C.T."/>
            <person name="Hug L.A."/>
            <person name="Sharon I."/>
            <person name="Castelle C.J."/>
            <person name="Probst A.J."/>
            <person name="Thomas B.C."/>
            <person name="Singh A."/>
            <person name="Wilkins M.J."/>
            <person name="Karaoz U."/>
            <person name="Brodie E.L."/>
            <person name="Williams K.H."/>
            <person name="Hubbard S.S."/>
            <person name="Banfield J.F."/>
        </authorList>
    </citation>
    <scope>NUCLEOTIDE SEQUENCE [LARGE SCALE GENOMIC DNA]</scope>
</reference>
<evidence type="ECO:0000256" key="5">
    <source>
        <dbReference type="RuleBase" id="RU363019"/>
    </source>
</evidence>
<gene>
    <name evidence="7" type="ORF">A3J48_00640</name>
</gene>
<organism evidence="7 8">
    <name type="scientific">Candidatus Doudnabacteria bacterium RIFCSPHIGHO2_02_FULL_46_11</name>
    <dbReference type="NCBI Taxonomy" id="1817832"/>
    <lineage>
        <taxon>Bacteria</taxon>
        <taxon>Candidatus Doudnaibacteriota</taxon>
    </lineage>
</organism>
<protein>
    <recommendedName>
        <fullName evidence="5">Peptidyl-prolyl cis-trans isomerase</fullName>
        <shortName evidence="5">PPIase</shortName>
        <ecNumber evidence="5">5.2.1.8</ecNumber>
    </recommendedName>
</protein>
<dbReference type="InterPro" id="IPR044666">
    <property type="entry name" value="Cyclophilin_A-like"/>
</dbReference>
<name>A0A1F5P548_9BACT</name>
<comment type="function">
    <text evidence="1 5">PPIases accelerate the folding of proteins. It catalyzes the cis-trans isomerization of proline imidic peptide bonds in oligopeptides.</text>
</comment>
<proteinExistence type="inferred from homology"/>
<evidence type="ECO:0000256" key="2">
    <source>
        <dbReference type="ARBA" id="ARBA00007365"/>
    </source>
</evidence>
<dbReference type="Proteomes" id="UP000176786">
    <property type="component" value="Unassembled WGS sequence"/>
</dbReference>
<keyword evidence="4 5" id="KW-0413">Isomerase</keyword>
<evidence type="ECO:0000256" key="4">
    <source>
        <dbReference type="ARBA" id="ARBA00023235"/>
    </source>
</evidence>
<dbReference type="EC" id="5.2.1.8" evidence="5"/>
<dbReference type="CDD" id="cd00317">
    <property type="entry name" value="cyclophilin"/>
    <property type="match status" value="1"/>
</dbReference>
<comment type="caution">
    <text evidence="7">The sequence shown here is derived from an EMBL/GenBank/DDBJ whole genome shotgun (WGS) entry which is preliminary data.</text>
</comment>
<evidence type="ECO:0000259" key="6">
    <source>
        <dbReference type="PROSITE" id="PS50072"/>
    </source>
</evidence>
<comment type="similarity">
    <text evidence="2 5">Belongs to the cyclophilin-type PPIase family.</text>
</comment>
<comment type="catalytic activity">
    <reaction evidence="5">
        <text>[protein]-peptidylproline (omega=180) = [protein]-peptidylproline (omega=0)</text>
        <dbReference type="Rhea" id="RHEA:16237"/>
        <dbReference type="Rhea" id="RHEA-COMP:10747"/>
        <dbReference type="Rhea" id="RHEA-COMP:10748"/>
        <dbReference type="ChEBI" id="CHEBI:83833"/>
        <dbReference type="ChEBI" id="CHEBI:83834"/>
        <dbReference type="EC" id="5.2.1.8"/>
    </reaction>
</comment>
<evidence type="ECO:0000256" key="3">
    <source>
        <dbReference type="ARBA" id="ARBA00023110"/>
    </source>
</evidence>
<keyword evidence="3 5" id="KW-0697">Rotamase</keyword>
<dbReference type="PRINTS" id="PR00153">
    <property type="entry name" value="CSAPPISMRASE"/>
</dbReference>
<dbReference type="AlphaFoldDB" id="A0A1F5P548"/>
<dbReference type="Pfam" id="PF00160">
    <property type="entry name" value="Pro_isomerase"/>
    <property type="match status" value="1"/>
</dbReference>
<dbReference type="GO" id="GO:0003755">
    <property type="term" value="F:peptidyl-prolyl cis-trans isomerase activity"/>
    <property type="evidence" value="ECO:0007669"/>
    <property type="project" value="UniProtKB-UniRule"/>
</dbReference>
<dbReference type="PANTHER" id="PTHR45625">
    <property type="entry name" value="PEPTIDYL-PROLYL CIS-TRANS ISOMERASE-RELATED"/>
    <property type="match status" value="1"/>
</dbReference>